<evidence type="ECO:0000313" key="3">
    <source>
        <dbReference type="Proteomes" id="UP000675880"/>
    </source>
</evidence>
<reference evidence="2 3" key="1">
    <citation type="submission" date="2021-02" db="EMBL/GenBank/DDBJ databases">
        <authorList>
            <person name="Han P."/>
        </authorList>
    </citation>
    <scope>NUCLEOTIDE SEQUENCE [LARGE SCALE GENOMIC DNA]</scope>
    <source>
        <strain evidence="2">Candidatus Nitrospira sp. ZN2</strain>
    </source>
</reference>
<gene>
    <name evidence="2" type="ORF">NSPZN2_20012</name>
</gene>
<protein>
    <submittedName>
        <fullName evidence="2">Uncharacterized protein</fullName>
    </submittedName>
</protein>
<feature type="region of interest" description="Disordered" evidence="1">
    <location>
        <begin position="41"/>
        <end position="75"/>
    </location>
</feature>
<organism evidence="2 3">
    <name type="scientific">Nitrospira defluvii</name>
    <dbReference type="NCBI Taxonomy" id="330214"/>
    <lineage>
        <taxon>Bacteria</taxon>
        <taxon>Pseudomonadati</taxon>
        <taxon>Nitrospirota</taxon>
        <taxon>Nitrospiria</taxon>
        <taxon>Nitrospirales</taxon>
        <taxon>Nitrospiraceae</taxon>
        <taxon>Nitrospira</taxon>
    </lineage>
</organism>
<dbReference type="Proteomes" id="UP000675880">
    <property type="component" value="Unassembled WGS sequence"/>
</dbReference>
<sequence>MIVIVSMRSEYELSATRMRTGSEPHSDAGCDLTWRSIAWSRSGHARKRRNPGPRGEPACQRPVAAVSRRLQQTCS</sequence>
<comment type="caution">
    <text evidence="2">The sequence shown here is derived from an EMBL/GenBank/DDBJ whole genome shotgun (WGS) entry which is preliminary data.</text>
</comment>
<keyword evidence="3" id="KW-1185">Reference proteome</keyword>
<accession>A0ABM8RD37</accession>
<evidence type="ECO:0000256" key="1">
    <source>
        <dbReference type="SAM" id="MobiDB-lite"/>
    </source>
</evidence>
<dbReference type="EMBL" id="CAJNBJ010000012">
    <property type="protein sequence ID" value="CAE6746023.1"/>
    <property type="molecule type" value="Genomic_DNA"/>
</dbReference>
<name>A0ABM8RD37_9BACT</name>
<proteinExistence type="predicted"/>
<evidence type="ECO:0000313" key="2">
    <source>
        <dbReference type="EMBL" id="CAE6746023.1"/>
    </source>
</evidence>